<organism evidence="1">
    <name type="scientific">Rhizophora mucronata</name>
    <name type="common">Asiatic mangrove</name>
    <dbReference type="NCBI Taxonomy" id="61149"/>
    <lineage>
        <taxon>Eukaryota</taxon>
        <taxon>Viridiplantae</taxon>
        <taxon>Streptophyta</taxon>
        <taxon>Embryophyta</taxon>
        <taxon>Tracheophyta</taxon>
        <taxon>Spermatophyta</taxon>
        <taxon>Magnoliopsida</taxon>
        <taxon>eudicotyledons</taxon>
        <taxon>Gunneridae</taxon>
        <taxon>Pentapetalae</taxon>
        <taxon>rosids</taxon>
        <taxon>fabids</taxon>
        <taxon>Malpighiales</taxon>
        <taxon>Rhizophoraceae</taxon>
        <taxon>Rhizophora</taxon>
    </lineage>
</organism>
<dbReference type="EMBL" id="GGEC01049524">
    <property type="protein sequence ID" value="MBX30008.1"/>
    <property type="molecule type" value="Transcribed_RNA"/>
</dbReference>
<proteinExistence type="predicted"/>
<sequence>MASPSDCPCERDGIGVQVVCYPPSIKFAMKL</sequence>
<evidence type="ECO:0000313" key="1">
    <source>
        <dbReference type="EMBL" id="MBX30008.1"/>
    </source>
</evidence>
<protein>
    <submittedName>
        <fullName evidence="1">Uncharacterized protein</fullName>
    </submittedName>
</protein>
<accession>A0A2P2MIG5</accession>
<dbReference type="AlphaFoldDB" id="A0A2P2MIG5"/>
<reference evidence="1" key="1">
    <citation type="submission" date="2018-02" db="EMBL/GenBank/DDBJ databases">
        <title>Rhizophora mucronata_Transcriptome.</title>
        <authorList>
            <person name="Meera S.P."/>
            <person name="Sreeshan A."/>
            <person name="Augustine A."/>
        </authorList>
    </citation>
    <scope>NUCLEOTIDE SEQUENCE</scope>
    <source>
        <tissue evidence="1">Leaf</tissue>
    </source>
</reference>
<name>A0A2P2MIG5_RHIMU</name>